<evidence type="ECO:0000313" key="1">
    <source>
        <dbReference type="EMBL" id="MBF9071695.1"/>
    </source>
</evidence>
<dbReference type="RefSeq" id="WP_196196874.1">
    <property type="nucleotide sequence ID" value="NZ_JADPRT010000013.1"/>
</dbReference>
<proteinExistence type="predicted"/>
<dbReference type="InterPro" id="IPR009412">
    <property type="entry name" value="DUF1062"/>
</dbReference>
<reference evidence="1" key="1">
    <citation type="submission" date="2020-11" db="EMBL/GenBank/DDBJ databases">
        <title>Isolation and identification of active actinomycetes.</title>
        <authorList>
            <person name="Yu B."/>
        </authorList>
    </citation>
    <scope>NUCLEOTIDE SEQUENCE</scope>
    <source>
        <strain evidence="1">NEAU-YB345</strain>
    </source>
</reference>
<accession>A0A931B5P8</accession>
<keyword evidence="2" id="KW-1185">Reference proteome</keyword>
<dbReference type="EMBL" id="JADPRT010000013">
    <property type="protein sequence ID" value="MBF9071695.1"/>
    <property type="molecule type" value="Genomic_DNA"/>
</dbReference>
<dbReference type="Pfam" id="PF06353">
    <property type="entry name" value="DUF1062"/>
    <property type="match status" value="1"/>
</dbReference>
<comment type="caution">
    <text evidence="1">The sequence shown here is derived from an EMBL/GenBank/DDBJ whole genome shotgun (WGS) entry which is preliminary data.</text>
</comment>
<evidence type="ECO:0000313" key="2">
    <source>
        <dbReference type="Proteomes" id="UP000657385"/>
    </source>
</evidence>
<organism evidence="1 2">
    <name type="scientific">Streptacidiphilus fuscans</name>
    <dbReference type="NCBI Taxonomy" id="2789292"/>
    <lineage>
        <taxon>Bacteria</taxon>
        <taxon>Bacillati</taxon>
        <taxon>Actinomycetota</taxon>
        <taxon>Actinomycetes</taxon>
        <taxon>Kitasatosporales</taxon>
        <taxon>Streptomycetaceae</taxon>
        <taxon>Streptacidiphilus</taxon>
    </lineage>
</organism>
<protein>
    <submittedName>
        <fullName evidence="1">DUF1062 domain-containing protein</fullName>
    </submittedName>
</protein>
<dbReference type="Proteomes" id="UP000657385">
    <property type="component" value="Unassembled WGS sequence"/>
</dbReference>
<gene>
    <name evidence="1" type="ORF">I2501_27095</name>
</gene>
<sequence length="200" mass="22296">MPSAHESTVGPDRKSLWAVHELGLPAIVRPCVDCRSTRHRPTGKIRVNASGKLLDIWMLIGCEQCDRTSKVPVHERVHVQSLDPARLVKFEDNDAGVVRELTMCASLAARTGYRLDWTGTWRLATDTPFEEPLAQATAHEVHVRFELPAPVRVEKLLMLGLGASRSRIRKLVEAQRILLPLNVDAKAHRDFRFVVGAGEG</sequence>
<name>A0A931B5P8_9ACTN</name>
<dbReference type="AlphaFoldDB" id="A0A931B5P8"/>